<evidence type="ECO:0000313" key="10">
    <source>
        <dbReference type="EMBL" id="SQH97927.1"/>
    </source>
</evidence>
<dbReference type="Gene3D" id="2.60.120.10">
    <property type="entry name" value="Jelly Rolls"/>
    <property type="match status" value="1"/>
</dbReference>
<dbReference type="SUPFAM" id="SSF51206">
    <property type="entry name" value="cAMP-binding domain-like"/>
    <property type="match status" value="1"/>
</dbReference>
<dbReference type="PRINTS" id="PR00034">
    <property type="entry name" value="HTHCRP"/>
</dbReference>
<dbReference type="SUPFAM" id="SSF46785">
    <property type="entry name" value="Winged helix' DNA-binding domain"/>
    <property type="match status" value="1"/>
</dbReference>
<gene>
    <name evidence="10" type="primary">crp_2</name>
    <name evidence="10" type="ORF">NCTC10839_01865</name>
</gene>
<organism evidence="10 11">
    <name type="scientific">Haemophilus haemolyticus</name>
    <dbReference type="NCBI Taxonomy" id="726"/>
    <lineage>
        <taxon>Bacteria</taxon>
        <taxon>Pseudomonadati</taxon>
        <taxon>Pseudomonadota</taxon>
        <taxon>Gammaproteobacteria</taxon>
        <taxon>Pasteurellales</taxon>
        <taxon>Pasteurellaceae</taxon>
        <taxon>Haemophilus</taxon>
    </lineage>
</organism>
<accession>A0A0M3G1R5</accession>
<dbReference type="SMART" id="SM00419">
    <property type="entry name" value="HTH_CRP"/>
    <property type="match status" value="1"/>
</dbReference>
<reference evidence="10 11" key="1">
    <citation type="submission" date="2018-06" db="EMBL/GenBank/DDBJ databases">
        <authorList>
            <consortium name="Pathogen Informatics"/>
            <person name="Doyle S."/>
        </authorList>
    </citation>
    <scope>NUCLEOTIDE SEQUENCE [LARGE SCALE GENOMIC DNA]</scope>
    <source>
        <strain evidence="10 11">NCTC10839</strain>
    </source>
</reference>
<dbReference type="PROSITE" id="PS50042">
    <property type="entry name" value="CNMP_BINDING_3"/>
    <property type="match status" value="1"/>
</dbReference>
<keyword evidence="4" id="KW-0007">Acetylation</keyword>
<dbReference type="PANTHER" id="PTHR24567:SF68">
    <property type="entry name" value="DNA-BINDING TRANSCRIPTIONAL DUAL REGULATOR CRP"/>
    <property type="match status" value="1"/>
</dbReference>
<evidence type="ECO:0000256" key="2">
    <source>
        <dbReference type="ARBA" id="ARBA00022566"/>
    </source>
</evidence>
<dbReference type="PANTHER" id="PTHR24567">
    <property type="entry name" value="CRP FAMILY TRANSCRIPTIONAL REGULATORY PROTEIN"/>
    <property type="match status" value="1"/>
</dbReference>
<dbReference type="CDD" id="cd00038">
    <property type="entry name" value="CAP_ED"/>
    <property type="match status" value="1"/>
</dbReference>
<dbReference type="GO" id="GO:0032993">
    <property type="term" value="C:protein-DNA complex"/>
    <property type="evidence" value="ECO:0007669"/>
    <property type="project" value="UniProtKB-ARBA"/>
</dbReference>
<feature type="compositionally biased region" description="Acidic residues" evidence="9">
    <location>
        <begin position="1"/>
        <end position="10"/>
    </location>
</feature>
<evidence type="ECO:0000256" key="4">
    <source>
        <dbReference type="ARBA" id="ARBA00022990"/>
    </source>
</evidence>
<dbReference type="KEGG" id="hhz:NCTC10839_01865"/>
<dbReference type="InterPro" id="IPR018490">
    <property type="entry name" value="cNMP-bd_dom_sf"/>
</dbReference>
<dbReference type="PROSITE" id="PS00888">
    <property type="entry name" value="CNMP_BINDING_1"/>
    <property type="match status" value="1"/>
</dbReference>
<keyword evidence="7" id="KW-0114">cAMP</keyword>
<dbReference type="GO" id="GO:0045893">
    <property type="term" value="P:positive regulation of DNA-templated transcription"/>
    <property type="evidence" value="ECO:0007669"/>
    <property type="project" value="UniProtKB-ARBA"/>
</dbReference>
<dbReference type="GO" id="GO:0005829">
    <property type="term" value="C:cytosol"/>
    <property type="evidence" value="ECO:0007669"/>
    <property type="project" value="TreeGrafter"/>
</dbReference>
<dbReference type="AlphaFoldDB" id="A0A0M3G1R5"/>
<evidence type="ECO:0000256" key="1">
    <source>
        <dbReference type="ARBA" id="ARBA00015905"/>
    </source>
</evidence>
<dbReference type="FunFam" id="2.60.120.10:FF:000001">
    <property type="entry name" value="cAMP-activated global transcriptional regulator CRP"/>
    <property type="match status" value="1"/>
</dbReference>
<keyword evidence="2" id="KW-0116">cAMP-binding</keyword>
<dbReference type="InterPro" id="IPR014710">
    <property type="entry name" value="RmlC-like_jellyroll"/>
</dbReference>
<dbReference type="RefSeq" id="WP_005633332.1">
    <property type="nucleotide sequence ID" value="NZ_CP031243.1"/>
</dbReference>
<dbReference type="Proteomes" id="UP000248808">
    <property type="component" value="Chromosome 1"/>
</dbReference>
<dbReference type="InterPro" id="IPR000595">
    <property type="entry name" value="cNMP-bd_dom"/>
</dbReference>
<evidence type="ECO:0000256" key="9">
    <source>
        <dbReference type="SAM" id="MobiDB-lite"/>
    </source>
</evidence>
<dbReference type="InterPro" id="IPR012318">
    <property type="entry name" value="HTH_CRP"/>
</dbReference>
<protein>
    <recommendedName>
        <fullName evidence="1">cAMP-activated global transcriptional regulator CRP</fullName>
    </recommendedName>
</protein>
<dbReference type="Pfam" id="PF13545">
    <property type="entry name" value="HTH_Crp_2"/>
    <property type="match status" value="1"/>
</dbReference>
<dbReference type="FunFam" id="1.10.10.10:FF:000006">
    <property type="entry name" value="cAMP-activated global transcriptional regulator CRP"/>
    <property type="match status" value="1"/>
</dbReference>
<dbReference type="InterPro" id="IPR018488">
    <property type="entry name" value="cNMP-bd_CS"/>
</dbReference>
<dbReference type="GO" id="GO:0030552">
    <property type="term" value="F:cAMP binding"/>
    <property type="evidence" value="ECO:0007669"/>
    <property type="project" value="UniProtKB-KW"/>
</dbReference>
<evidence type="ECO:0000313" key="11">
    <source>
        <dbReference type="Proteomes" id="UP000248808"/>
    </source>
</evidence>
<dbReference type="InterPro" id="IPR036388">
    <property type="entry name" value="WH-like_DNA-bd_sf"/>
</dbReference>
<evidence type="ECO:0000256" key="7">
    <source>
        <dbReference type="ARBA" id="ARBA00023149"/>
    </source>
</evidence>
<dbReference type="Gene3D" id="1.10.10.10">
    <property type="entry name" value="Winged helix-like DNA-binding domain superfamily/Winged helix DNA-binding domain"/>
    <property type="match status" value="1"/>
</dbReference>
<sequence length="225" mass="25267">MSNELTEIDEVVTSSQEEETTQRDPVLDWFLTHCHLHKYPAKSTLIHAGEDATTLYYVIKGSVMVSAKDDEGKEMILTYLGAGQFFGEAGLFDEGSKRSAWVKTKTTCEIAEISYKKYRQLIQANPEILMFLTAQLARRLQNTSRQVSNLAFLDVAGRIAQTLMNLAKQPDAMTHPDGMQIKITRQEIGQMVGCSRETVGRIIKMLEDQNLIHAHGKTIVVYGAR</sequence>
<dbReference type="PROSITE" id="PS51063">
    <property type="entry name" value="HTH_CRP_2"/>
    <property type="match status" value="1"/>
</dbReference>
<keyword evidence="5" id="KW-0805">Transcription regulation</keyword>
<dbReference type="InterPro" id="IPR050397">
    <property type="entry name" value="Env_Response_Regulators"/>
</dbReference>
<dbReference type="GO" id="GO:0043565">
    <property type="term" value="F:sequence-specific DNA binding"/>
    <property type="evidence" value="ECO:0007669"/>
    <property type="project" value="UniProtKB-ARBA"/>
</dbReference>
<dbReference type="EMBL" id="LS483458">
    <property type="protein sequence ID" value="SQH97927.1"/>
    <property type="molecule type" value="Genomic_DNA"/>
</dbReference>
<evidence type="ECO:0000256" key="5">
    <source>
        <dbReference type="ARBA" id="ARBA00023015"/>
    </source>
</evidence>
<dbReference type="InterPro" id="IPR036390">
    <property type="entry name" value="WH_DNA-bd_sf"/>
</dbReference>
<dbReference type="GeneID" id="56958435"/>
<evidence type="ECO:0000256" key="3">
    <source>
        <dbReference type="ARBA" id="ARBA00022741"/>
    </source>
</evidence>
<dbReference type="Pfam" id="PF00027">
    <property type="entry name" value="cNMP_binding"/>
    <property type="match status" value="1"/>
</dbReference>
<dbReference type="GO" id="GO:0003700">
    <property type="term" value="F:DNA-binding transcription factor activity"/>
    <property type="evidence" value="ECO:0007669"/>
    <property type="project" value="InterPro"/>
</dbReference>
<feature type="region of interest" description="Disordered" evidence="9">
    <location>
        <begin position="1"/>
        <end position="20"/>
    </location>
</feature>
<dbReference type="InterPro" id="IPR018335">
    <property type="entry name" value="Tscrpt_reg_HTH_Crp-type_CS"/>
</dbReference>
<name>A0A0M3G1R5_HAEHA</name>
<dbReference type="PROSITE" id="PS00042">
    <property type="entry name" value="HTH_CRP_1"/>
    <property type="match status" value="1"/>
</dbReference>
<keyword evidence="8" id="KW-0804">Transcription</keyword>
<dbReference type="PROSITE" id="PS00889">
    <property type="entry name" value="CNMP_BINDING_2"/>
    <property type="match status" value="1"/>
</dbReference>
<dbReference type="SMART" id="SM00100">
    <property type="entry name" value="cNMP"/>
    <property type="match status" value="1"/>
</dbReference>
<dbReference type="NCBIfam" id="NF008732">
    <property type="entry name" value="PRK11753.1"/>
    <property type="match status" value="1"/>
</dbReference>
<proteinExistence type="predicted"/>
<dbReference type="CDD" id="cd00092">
    <property type="entry name" value="HTH_CRP"/>
    <property type="match status" value="1"/>
</dbReference>
<keyword evidence="6" id="KW-0238">DNA-binding</keyword>
<keyword evidence="3" id="KW-0547">Nucleotide-binding</keyword>
<evidence type="ECO:0000256" key="6">
    <source>
        <dbReference type="ARBA" id="ARBA00023125"/>
    </source>
</evidence>
<evidence type="ECO:0000256" key="8">
    <source>
        <dbReference type="ARBA" id="ARBA00023163"/>
    </source>
</evidence>